<feature type="compositionally biased region" description="Polar residues" evidence="7">
    <location>
        <begin position="158"/>
        <end position="184"/>
    </location>
</feature>
<dbReference type="STRING" id="329885.A0A4U0VIC4"/>
<reference evidence="9 10" key="1">
    <citation type="submission" date="2017-03" db="EMBL/GenBank/DDBJ databases">
        <title>Genomes of endolithic fungi from Antarctica.</title>
        <authorList>
            <person name="Coleine C."/>
            <person name="Masonjones S."/>
            <person name="Stajich J.E."/>
        </authorList>
    </citation>
    <scope>NUCLEOTIDE SEQUENCE [LARGE SCALE GENOMIC DNA]</scope>
    <source>
        <strain evidence="9 10">CCFEE 5311</strain>
    </source>
</reference>
<keyword evidence="6" id="KW-0902">Two-component regulatory system</keyword>
<evidence type="ECO:0000259" key="8">
    <source>
        <dbReference type="Pfam" id="PF08446"/>
    </source>
</evidence>
<name>A0A4U0VIC4_9PEZI</name>
<keyword evidence="1" id="KW-0597">Phosphoprotein</keyword>
<keyword evidence="5" id="KW-0067">ATP-binding</keyword>
<evidence type="ECO:0000256" key="2">
    <source>
        <dbReference type="ARBA" id="ARBA00022679"/>
    </source>
</evidence>
<evidence type="ECO:0000256" key="7">
    <source>
        <dbReference type="SAM" id="MobiDB-lite"/>
    </source>
</evidence>
<evidence type="ECO:0000313" key="10">
    <source>
        <dbReference type="Proteomes" id="UP000310066"/>
    </source>
</evidence>
<evidence type="ECO:0000313" key="9">
    <source>
        <dbReference type="EMBL" id="TKA49037.1"/>
    </source>
</evidence>
<dbReference type="AlphaFoldDB" id="A0A4U0VIC4"/>
<feature type="domain" description="PAS fold-2" evidence="8">
    <location>
        <begin position="257"/>
        <end position="332"/>
    </location>
</feature>
<dbReference type="InterPro" id="IPR013654">
    <property type="entry name" value="PAS_2"/>
</dbReference>
<dbReference type="GO" id="GO:0005524">
    <property type="term" value="F:ATP binding"/>
    <property type="evidence" value="ECO:0007669"/>
    <property type="project" value="UniProtKB-KW"/>
</dbReference>
<evidence type="ECO:0000256" key="1">
    <source>
        <dbReference type="ARBA" id="ARBA00022553"/>
    </source>
</evidence>
<comment type="caution">
    <text evidence="9">The sequence shown here is derived from an EMBL/GenBank/DDBJ whole genome shotgun (WGS) entry which is preliminary data.</text>
</comment>
<sequence>MPSEQDGGALHSGVAQDVPRAPGTTQEDTASSGQRLPSSPRPQRPNLSESAPLPKPNVTFSDNVRSSGSALEGQLSPAATDRVFPIRSVVSVDPNSTPAPRSARDSYFQGASHARLPSGGAEPERSSGGKSTRSRQAGPGPPNPQQAPSNPQSRRVSDASTSAPADQSSTGSAVVQATPSQQRDSAGYISQMVANSSTGDSDDGSTRPPSISSKSGRSIKSNPDDMGGLVTARFKHILTEGSHAIITGRDGETLQRCEDEPIHIPGAVQGFGLLMALEEQSEGRFIVRVVSENSKTMIGYTPRQLFALESFTDILSDEQSDNLMDHVDFIREEDADVTTNGPEVFTMAIRSPQRKN</sequence>
<dbReference type="Gene3D" id="3.30.450.20">
    <property type="entry name" value="PAS domain"/>
    <property type="match status" value="1"/>
</dbReference>
<dbReference type="OrthoDB" id="5242421at2759"/>
<dbReference type="GO" id="GO:0006355">
    <property type="term" value="P:regulation of DNA-templated transcription"/>
    <property type="evidence" value="ECO:0007669"/>
    <property type="project" value="InterPro"/>
</dbReference>
<evidence type="ECO:0000256" key="4">
    <source>
        <dbReference type="ARBA" id="ARBA00022777"/>
    </source>
</evidence>
<dbReference type="PANTHER" id="PTHR43065:SF10">
    <property type="entry name" value="PEROXIDE STRESS-ACTIVATED HISTIDINE KINASE MAK3"/>
    <property type="match status" value="1"/>
</dbReference>
<evidence type="ECO:0000256" key="3">
    <source>
        <dbReference type="ARBA" id="ARBA00022741"/>
    </source>
</evidence>
<dbReference type="EMBL" id="NAJP01000002">
    <property type="protein sequence ID" value="TKA49037.1"/>
    <property type="molecule type" value="Genomic_DNA"/>
</dbReference>
<feature type="compositionally biased region" description="Polar residues" evidence="7">
    <location>
        <begin position="58"/>
        <end position="69"/>
    </location>
</feature>
<accession>A0A4U0VIC4</accession>
<dbReference type="Pfam" id="PF08446">
    <property type="entry name" value="PAS_2"/>
    <property type="match status" value="1"/>
</dbReference>
<dbReference type="SUPFAM" id="SSF55785">
    <property type="entry name" value="PYP-like sensor domain (PAS domain)"/>
    <property type="match status" value="1"/>
</dbReference>
<keyword evidence="4" id="KW-0418">Kinase</keyword>
<keyword evidence="3" id="KW-0547">Nucleotide-binding</keyword>
<dbReference type="GO" id="GO:0000160">
    <property type="term" value="P:phosphorelay signal transduction system"/>
    <property type="evidence" value="ECO:0007669"/>
    <property type="project" value="UniProtKB-KW"/>
</dbReference>
<organism evidence="9 10">
    <name type="scientific">Friedmanniomyces endolithicus</name>
    <dbReference type="NCBI Taxonomy" id="329885"/>
    <lineage>
        <taxon>Eukaryota</taxon>
        <taxon>Fungi</taxon>
        <taxon>Dikarya</taxon>
        <taxon>Ascomycota</taxon>
        <taxon>Pezizomycotina</taxon>
        <taxon>Dothideomycetes</taxon>
        <taxon>Dothideomycetidae</taxon>
        <taxon>Mycosphaerellales</taxon>
        <taxon>Teratosphaeriaceae</taxon>
        <taxon>Friedmanniomyces</taxon>
    </lineage>
</organism>
<feature type="compositionally biased region" description="Low complexity" evidence="7">
    <location>
        <begin position="206"/>
        <end position="221"/>
    </location>
</feature>
<proteinExistence type="predicted"/>
<dbReference type="GO" id="GO:0016301">
    <property type="term" value="F:kinase activity"/>
    <property type="evidence" value="ECO:0007669"/>
    <property type="project" value="UniProtKB-KW"/>
</dbReference>
<feature type="region of interest" description="Disordered" evidence="7">
    <location>
        <begin position="1"/>
        <end position="227"/>
    </location>
</feature>
<gene>
    <name evidence="9" type="ORF">B0A54_01113</name>
</gene>
<protein>
    <recommendedName>
        <fullName evidence="8">PAS fold-2 domain-containing protein</fullName>
    </recommendedName>
</protein>
<keyword evidence="2" id="KW-0808">Transferase</keyword>
<dbReference type="PANTHER" id="PTHR43065">
    <property type="entry name" value="SENSOR HISTIDINE KINASE"/>
    <property type="match status" value="1"/>
</dbReference>
<evidence type="ECO:0000256" key="6">
    <source>
        <dbReference type="ARBA" id="ARBA00023012"/>
    </source>
</evidence>
<dbReference type="Proteomes" id="UP000310066">
    <property type="component" value="Unassembled WGS sequence"/>
</dbReference>
<dbReference type="InterPro" id="IPR035965">
    <property type="entry name" value="PAS-like_dom_sf"/>
</dbReference>
<evidence type="ECO:0000256" key="5">
    <source>
        <dbReference type="ARBA" id="ARBA00022840"/>
    </source>
</evidence>